<dbReference type="InterPro" id="IPR005825">
    <property type="entry name" value="Ribosomal_uL24_CS"/>
</dbReference>
<gene>
    <name evidence="3" type="ORF">ACFFRE_07290</name>
</gene>
<evidence type="ECO:0000256" key="2">
    <source>
        <dbReference type="ARBA" id="ARBA00023002"/>
    </source>
</evidence>
<accession>A0ABV6C2M8</accession>
<proteinExistence type="inferred from homology"/>
<evidence type="ECO:0000313" key="3">
    <source>
        <dbReference type="EMBL" id="MFC0081950.1"/>
    </source>
</evidence>
<dbReference type="Proteomes" id="UP001589788">
    <property type="component" value="Unassembled WGS sequence"/>
</dbReference>
<organism evidence="3 4">
    <name type="scientific">Aciditerrimonas ferrireducens</name>
    <dbReference type="NCBI Taxonomy" id="667306"/>
    <lineage>
        <taxon>Bacteria</taxon>
        <taxon>Bacillati</taxon>
        <taxon>Actinomycetota</taxon>
        <taxon>Acidimicrobiia</taxon>
        <taxon>Acidimicrobiales</taxon>
        <taxon>Acidimicrobiaceae</taxon>
        <taxon>Aciditerrimonas</taxon>
    </lineage>
</organism>
<dbReference type="SUPFAM" id="SSF51735">
    <property type="entry name" value="NAD(P)-binding Rossmann-fold domains"/>
    <property type="match status" value="1"/>
</dbReference>
<comment type="caution">
    <text evidence="3">The sequence shown here is derived from an EMBL/GenBank/DDBJ whole genome shotgun (WGS) entry which is preliminary data.</text>
</comment>
<protein>
    <submittedName>
        <fullName evidence="3">SDR family NAD(P)-dependent oxidoreductase</fullName>
    </submittedName>
</protein>
<evidence type="ECO:0000313" key="4">
    <source>
        <dbReference type="Proteomes" id="UP001589788"/>
    </source>
</evidence>
<dbReference type="RefSeq" id="WP_377789294.1">
    <property type="nucleotide sequence ID" value="NZ_JBHLYQ010000059.1"/>
</dbReference>
<reference evidence="3 4" key="1">
    <citation type="submission" date="2024-09" db="EMBL/GenBank/DDBJ databases">
        <authorList>
            <person name="Sun Q."/>
            <person name="Mori K."/>
        </authorList>
    </citation>
    <scope>NUCLEOTIDE SEQUENCE [LARGE SCALE GENOMIC DNA]</scope>
    <source>
        <strain evidence="3 4">JCM 15389</strain>
    </source>
</reference>
<keyword evidence="2" id="KW-0560">Oxidoreductase</keyword>
<dbReference type="PRINTS" id="PR00081">
    <property type="entry name" value="GDHRDH"/>
</dbReference>
<dbReference type="EMBL" id="JBHLYQ010000059">
    <property type="protein sequence ID" value="MFC0081950.1"/>
    <property type="molecule type" value="Genomic_DNA"/>
</dbReference>
<dbReference type="PANTHER" id="PTHR42901:SF1">
    <property type="entry name" value="ALCOHOL DEHYDROGENASE"/>
    <property type="match status" value="1"/>
</dbReference>
<dbReference type="InterPro" id="IPR002347">
    <property type="entry name" value="SDR_fam"/>
</dbReference>
<dbReference type="PANTHER" id="PTHR42901">
    <property type="entry name" value="ALCOHOL DEHYDROGENASE"/>
    <property type="match status" value="1"/>
</dbReference>
<keyword evidence="4" id="KW-1185">Reference proteome</keyword>
<sequence length="251" mass="26448">MSAARGVAVVTGASSGIGAATARALAGAGFEVVVGARRVERLREVAGPIGAQALPLDVTDPASVERFCAEVPECRVLVNNAGGAIGLERIEEADEADWRRMYETNVLGTLRMTRALLPKLEASGDGVVVMVGSIAGHEAYVGGGGYNAAKFAERALTRALRLELLGRPVRVSEVDPGLVETEFSVVRFRGDAERAKAVYEGLTPMRAEDVAECILFCVTRPAWVNVDQLVVLARDQAGASVVHRRPGPEGA</sequence>
<dbReference type="InterPro" id="IPR036291">
    <property type="entry name" value="NAD(P)-bd_dom_sf"/>
</dbReference>
<dbReference type="PROSITE" id="PS01108">
    <property type="entry name" value="RIBOSOMAL_L24"/>
    <property type="match status" value="1"/>
</dbReference>
<evidence type="ECO:0000256" key="1">
    <source>
        <dbReference type="ARBA" id="ARBA00006484"/>
    </source>
</evidence>
<dbReference type="Pfam" id="PF00106">
    <property type="entry name" value="adh_short"/>
    <property type="match status" value="1"/>
</dbReference>
<name>A0ABV6C2M8_9ACTN</name>
<dbReference type="Gene3D" id="3.40.50.720">
    <property type="entry name" value="NAD(P)-binding Rossmann-like Domain"/>
    <property type="match status" value="1"/>
</dbReference>
<comment type="similarity">
    <text evidence="1">Belongs to the short-chain dehydrogenases/reductases (SDR) family.</text>
</comment>